<reference evidence="3 4" key="1">
    <citation type="submission" date="2018-10" db="EMBL/GenBank/DDBJ databases">
        <title>Robbsia sp. DHC34, isolated from soil.</title>
        <authorList>
            <person name="Gao Z.-H."/>
            <person name="Qiu L.-H."/>
        </authorList>
    </citation>
    <scope>NUCLEOTIDE SEQUENCE [LARGE SCALE GENOMIC DNA]</scope>
    <source>
        <strain evidence="3 4">DHC34</strain>
    </source>
</reference>
<dbReference type="PROSITE" id="PS50914">
    <property type="entry name" value="BON"/>
    <property type="match status" value="1"/>
</dbReference>
<evidence type="ECO:0000313" key="4">
    <source>
        <dbReference type="Proteomes" id="UP000270342"/>
    </source>
</evidence>
<dbReference type="Pfam" id="PF04972">
    <property type="entry name" value="BON"/>
    <property type="match status" value="1"/>
</dbReference>
<organism evidence="3 4">
    <name type="scientific">Pararobbsia silviterrae</name>
    <dbReference type="NCBI Taxonomy" id="1792498"/>
    <lineage>
        <taxon>Bacteria</taxon>
        <taxon>Pseudomonadati</taxon>
        <taxon>Pseudomonadota</taxon>
        <taxon>Betaproteobacteria</taxon>
        <taxon>Burkholderiales</taxon>
        <taxon>Burkholderiaceae</taxon>
        <taxon>Pararobbsia</taxon>
    </lineage>
</organism>
<dbReference type="SMART" id="SM00749">
    <property type="entry name" value="BON"/>
    <property type="match status" value="1"/>
</dbReference>
<evidence type="ECO:0000313" key="3">
    <source>
        <dbReference type="EMBL" id="RKP54559.1"/>
    </source>
</evidence>
<proteinExistence type="predicted"/>
<dbReference type="Gene3D" id="3.30.1340.30">
    <property type="match status" value="1"/>
</dbReference>
<gene>
    <name evidence="3" type="ORF">D7S86_12835</name>
</gene>
<dbReference type="OrthoDB" id="9114821at2"/>
<dbReference type="PANTHER" id="PTHR34606">
    <property type="entry name" value="BON DOMAIN-CONTAINING PROTEIN"/>
    <property type="match status" value="1"/>
</dbReference>
<name>A0A494XZT5_9BURK</name>
<feature type="domain" description="BON" evidence="2">
    <location>
        <begin position="47"/>
        <end position="115"/>
    </location>
</feature>
<dbReference type="EMBL" id="RBZU01000005">
    <property type="protein sequence ID" value="RKP54559.1"/>
    <property type="molecule type" value="Genomic_DNA"/>
</dbReference>
<keyword evidence="1" id="KW-0732">Signal</keyword>
<dbReference type="Proteomes" id="UP000270342">
    <property type="component" value="Unassembled WGS sequence"/>
</dbReference>
<accession>A0A494XZT5</accession>
<dbReference type="RefSeq" id="WP_121087051.1">
    <property type="nucleotide sequence ID" value="NZ_RBZU01000005.1"/>
</dbReference>
<evidence type="ECO:0000259" key="2">
    <source>
        <dbReference type="PROSITE" id="PS50914"/>
    </source>
</evidence>
<dbReference type="InterPro" id="IPR014004">
    <property type="entry name" value="Transpt-assoc_nodulatn_dom_bac"/>
</dbReference>
<feature type="signal peptide" evidence="1">
    <location>
        <begin position="1"/>
        <end position="24"/>
    </location>
</feature>
<dbReference type="AlphaFoldDB" id="A0A494XZT5"/>
<keyword evidence="4" id="KW-1185">Reference proteome</keyword>
<protein>
    <submittedName>
        <fullName evidence="3">BON domain-containing protein</fullName>
    </submittedName>
</protein>
<evidence type="ECO:0000256" key="1">
    <source>
        <dbReference type="SAM" id="SignalP"/>
    </source>
</evidence>
<feature type="chain" id="PRO_5019821569" evidence="1">
    <location>
        <begin position="25"/>
        <end position="117"/>
    </location>
</feature>
<comment type="caution">
    <text evidence="3">The sequence shown here is derived from an EMBL/GenBank/DDBJ whole genome shotgun (WGS) entry which is preliminary data.</text>
</comment>
<sequence length="117" mass="12080">MFIRRFAPVLGAALLALPVCTVHAQASDTNAAPQASAAAAPSSSRAANHALARRVRKALYSTKGLAAHDITVVARNGVVTLTGTVPEQSQVDLAGSTAQHVAGVQSVTNHVQLYQKN</sequence>
<dbReference type="PANTHER" id="PTHR34606:SF15">
    <property type="entry name" value="BON DOMAIN-CONTAINING PROTEIN"/>
    <property type="match status" value="1"/>
</dbReference>
<dbReference type="InterPro" id="IPR007055">
    <property type="entry name" value="BON_dom"/>
</dbReference>
<dbReference type="InterPro" id="IPR051686">
    <property type="entry name" value="Lipoprotein_DolP"/>
</dbReference>